<feature type="chain" id="PRO_5001949308" evidence="1">
    <location>
        <begin position="20"/>
        <end position="195"/>
    </location>
</feature>
<evidence type="ECO:0000256" key="1">
    <source>
        <dbReference type="SAM" id="SignalP"/>
    </source>
</evidence>
<sequence length="195" mass="20721" precursor="true">MKRIILGALTLLLALNANATLINIYESNSNLSSIAQSQSVIDSAISADTSIISDNIFFSDWGHHGASAFPGGHNNTFVLTASGMIDTSLYSGLQFFHDDGIEVNLGGDSLYTYDSNTGLRNSGWKTFADTGMTSFDLLFWENGGAASILVYGQLRDGHTTEVANFSAVSVPEPSTIAILSIGLLGLAARKTKKSF</sequence>
<dbReference type="RefSeq" id="WP_033092414.1">
    <property type="nucleotide sequence ID" value="NZ_JQED01000005.1"/>
</dbReference>
<accession>A0A099KXR8</accession>
<keyword evidence="1" id="KW-0732">Signal</keyword>
<dbReference type="EMBL" id="JQED01000005">
    <property type="protein sequence ID" value="KGJ94458.1"/>
    <property type="molecule type" value="Genomic_DNA"/>
</dbReference>
<organism evidence="3 4">
    <name type="scientific">Colwellia psychrerythraea</name>
    <name type="common">Vibrio psychroerythus</name>
    <dbReference type="NCBI Taxonomy" id="28229"/>
    <lineage>
        <taxon>Bacteria</taxon>
        <taxon>Pseudomonadati</taxon>
        <taxon>Pseudomonadota</taxon>
        <taxon>Gammaproteobacteria</taxon>
        <taxon>Alteromonadales</taxon>
        <taxon>Colwelliaceae</taxon>
        <taxon>Colwellia</taxon>
    </lineage>
</organism>
<name>A0A099KXR8_COLPS</name>
<reference evidence="3 4" key="1">
    <citation type="submission" date="2014-08" db="EMBL/GenBank/DDBJ databases">
        <title>Genomic and Phenotypic Diversity of Colwellia psychrerythraea strains from Disparate Marine Basins.</title>
        <authorList>
            <person name="Techtmann S.M."/>
            <person name="Stelling S.C."/>
            <person name="Utturkar S.M."/>
            <person name="Alshibli N."/>
            <person name="Harris A."/>
            <person name="Brown S.D."/>
            <person name="Hazen T.C."/>
        </authorList>
    </citation>
    <scope>NUCLEOTIDE SEQUENCE [LARGE SCALE GENOMIC DNA]</scope>
    <source>
        <strain evidence="3 4">ND2E</strain>
    </source>
</reference>
<evidence type="ECO:0000259" key="2">
    <source>
        <dbReference type="Pfam" id="PF07589"/>
    </source>
</evidence>
<dbReference type="PATRIC" id="fig|28229.4.peg.654"/>
<dbReference type="OrthoDB" id="7874771at2"/>
<dbReference type="NCBIfam" id="TIGR02595">
    <property type="entry name" value="PEP_CTERM"/>
    <property type="match status" value="1"/>
</dbReference>
<dbReference type="Pfam" id="PF07589">
    <property type="entry name" value="PEP-CTERM"/>
    <property type="match status" value="1"/>
</dbReference>
<dbReference type="AlphaFoldDB" id="A0A099KXR8"/>
<dbReference type="InterPro" id="IPR013424">
    <property type="entry name" value="Ice-binding_C"/>
</dbReference>
<evidence type="ECO:0000313" key="3">
    <source>
        <dbReference type="EMBL" id="KGJ94458.1"/>
    </source>
</evidence>
<protein>
    <submittedName>
        <fullName evidence="3">PEP motif putative anchor domain protein</fullName>
    </submittedName>
</protein>
<feature type="domain" description="Ice-binding protein C-terminal" evidence="2">
    <location>
        <begin position="169"/>
        <end position="190"/>
    </location>
</feature>
<feature type="signal peptide" evidence="1">
    <location>
        <begin position="1"/>
        <end position="19"/>
    </location>
</feature>
<comment type="caution">
    <text evidence="3">The sequence shown here is derived from an EMBL/GenBank/DDBJ whole genome shotgun (WGS) entry which is preliminary data.</text>
</comment>
<dbReference type="Proteomes" id="UP000029843">
    <property type="component" value="Unassembled WGS sequence"/>
</dbReference>
<evidence type="ECO:0000313" key="4">
    <source>
        <dbReference type="Proteomes" id="UP000029843"/>
    </source>
</evidence>
<proteinExistence type="predicted"/>
<gene>
    <name evidence="3" type="ORF">ND2E_1647</name>
</gene>